<feature type="region of interest" description="Disordered" evidence="4">
    <location>
        <begin position="194"/>
        <end position="230"/>
    </location>
</feature>
<evidence type="ECO:0000313" key="6">
    <source>
        <dbReference type="EMBL" id="KAJ3653084.1"/>
    </source>
</evidence>
<evidence type="ECO:0000256" key="1">
    <source>
        <dbReference type="ARBA" id="ARBA00022723"/>
    </source>
</evidence>
<evidence type="ECO:0000256" key="4">
    <source>
        <dbReference type="SAM" id="MobiDB-lite"/>
    </source>
</evidence>
<organism evidence="6 7">
    <name type="scientific">Zophobas morio</name>
    <dbReference type="NCBI Taxonomy" id="2755281"/>
    <lineage>
        <taxon>Eukaryota</taxon>
        <taxon>Metazoa</taxon>
        <taxon>Ecdysozoa</taxon>
        <taxon>Arthropoda</taxon>
        <taxon>Hexapoda</taxon>
        <taxon>Insecta</taxon>
        <taxon>Pterygota</taxon>
        <taxon>Neoptera</taxon>
        <taxon>Endopterygota</taxon>
        <taxon>Coleoptera</taxon>
        <taxon>Polyphaga</taxon>
        <taxon>Cucujiformia</taxon>
        <taxon>Tenebrionidae</taxon>
        <taxon>Zophobas</taxon>
    </lineage>
</organism>
<dbReference type="Pfam" id="PF23580">
    <property type="entry name" value="Znf_XAF1_N"/>
    <property type="match status" value="1"/>
</dbReference>
<dbReference type="Gene3D" id="3.30.40.10">
    <property type="entry name" value="Zinc/RING finger domain, C3HC4 (zinc finger)"/>
    <property type="match status" value="1"/>
</dbReference>
<dbReference type="PANTHER" id="PTHR16295">
    <property type="entry name" value="TRAF-TYPE ZINC FINGER PROTEIN-RELATED"/>
    <property type="match status" value="1"/>
</dbReference>
<dbReference type="Pfam" id="PF21366">
    <property type="entry name" value="TRAFD1-XIAF1_ZnF"/>
    <property type="match status" value="1"/>
</dbReference>
<name>A0AA38IFQ6_9CUCU</name>
<accession>A0AA38IFQ6</accession>
<evidence type="ECO:0000256" key="2">
    <source>
        <dbReference type="ARBA" id="ARBA00022771"/>
    </source>
</evidence>
<dbReference type="InterPro" id="IPR049439">
    <property type="entry name" value="TRAFD1-XIAF1_Znf"/>
</dbReference>
<reference evidence="6" key="1">
    <citation type="journal article" date="2023" name="G3 (Bethesda)">
        <title>Whole genome assemblies of Zophobas morio and Tenebrio molitor.</title>
        <authorList>
            <person name="Kaur S."/>
            <person name="Stinson S.A."/>
            <person name="diCenzo G.C."/>
        </authorList>
    </citation>
    <scope>NUCLEOTIDE SEQUENCE</scope>
    <source>
        <strain evidence="6">QUZm001</strain>
    </source>
</reference>
<dbReference type="GO" id="GO:0008270">
    <property type="term" value="F:zinc ion binding"/>
    <property type="evidence" value="ECO:0007669"/>
    <property type="project" value="UniProtKB-KW"/>
</dbReference>
<feature type="domain" description="TRAFD1/XAF1 zinc finger" evidence="5">
    <location>
        <begin position="147"/>
        <end position="182"/>
    </location>
</feature>
<dbReference type="EMBL" id="JALNTZ010000005">
    <property type="protein sequence ID" value="KAJ3653084.1"/>
    <property type="molecule type" value="Genomic_DNA"/>
</dbReference>
<evidence type="ECO:0000313" key="7">
    <source>
        <dbReference type="Proteomes" id="UP001168821"/>
    </source>
</evidence>
<keyword evidence="1" id="KW-0479">Metal-binding</keyword>
<evidence type="ECO:0000259" key="5">
    <source>
        <dbReference type="Pfam" id="PF21366"/>
    </source>
</evidence>
<comment type="caution">
    <text evidence="6">The sequence shown here is derived from an EMBL/GenBank/DDBJ whole genome shotgun (WGS) entry which is preliminary data.</text>
</comment>
<dbReference type="AlphaFoldDB" id="A0AA38IFQ6"/>
<keyword evidence="7" id="KW-1185">Reference proteome</keyword>
<proteinExistence type="predicted"/>
<gene>
    <name evidence="6" type="ORF">Zmor_019001</name>
</gene>
<dbReference type="Proteomes" id="UP001168821">
    <property type="component" value="Unassembled WGS sequence"/>
</dbReference>
<sequence>MNGQTEHEICGNCKKEIPQHNYVMHSAHCSRNFTLCQVCKELFSKSEIEGHKKSCVAVKPKVKKPEPPPTNLERSQYFQERKVIEDKKIAARKERQLQKYERLVDTGYSLKEGEKREKVVKTKPVTAARVESKPKNSSGLLACKFCDLELPKLELEEHENYCGTRTDKCLECGELVMFKYKQIHMDSNHGFLKLKDEPGPRASWDSATQRTTTTDTPSSPRPRPAPLRPFSSFDSTLYSFPATYSAPPVKDKSETYKEISRRLDCPAPLPPRRRPNPPTELTIPCEFCSVPIPHEDLIQHETGCRPDLARFDPRRRRSPELDEFFVAPQPTSPEEELPCEFCADMIPASQLLRHQATCI</sequence>
<keyword evidence="2" id="KW-0863">Zinc-finger</keyword>
<protein>
    <recommendedName>
        <fullName evidence="5">TRAFD1/XAF1 zinc finger domain-containing protein</fullName>
    </recommendedName>
</protein>
<dbReference type="PANTHER" id="PTHR16295:SF10">
    <property type="entry name" value="EXPRESSED PROTEIN"/>
    <property type="match status" value="1"/>
</dbReference>
<feature type="compositionally biased region" description="Low complexity" evidence="4">
    <location>
        <begin position="203"/>
        <end position="218"/>
    </location>
</feature>
<dbReference type="GO" id="GO:0005739">
    <property type="term" value="C:mitochondrion"/>
    <property type="evidence" value="ECO:0007669"/>
    <property type="project" value="TreeGrafter"/>
</dbReference>
<keyword evidence="3" id="KW-0862">Zinc</keyword>
<dbReference type="InterPro" id="IPR013083">
    <property type="entry name" value="Znf_RING/FYVE/PHD"/>
</dbReference>
<evidence type="ECO:0000256" key="3">
    <source>
        <dbReference type="ARBA" id="ARBA00022833"/>
    </source>
</evidence>
<dbReference type="InterPro" id="IPR051986">
    <property type="entry name" value="Innate_Immune_Apopt_Reg"/>
</dbReference>